<dbReference type="PANTHER" id="PTHR48007:SF79">
    <property type="entry name" value="(WILD MALAYSIAN BANANA) HYPOTHETICAL PROTEIN"/>
    <property type="match status" value="1"/>
</dbReference>
<keyword evidence="1" id="KW-0472">Membrane</keyword>
<protein>
    <submittedName>
        <fullName evidence="2">Uncharacterized protein</fullName>
    </submittedName>
</protein>
<gene>
    <name evidence="2" type="ORF">RJ641_006901</name>
</gene>
<comment type="caution">
    <text evidence="2">The sequence shown here is derived from an EMBL/GenBank/DDBJ whole genome shotgun (WGS) entry which is preliminary data.</text>
</comment>
<dbReference type="InterPro" id="IPR001611">
    <property type="entry name" value="Leu-rich_rpt"/>
</dbReference>
<dbReference type="EMBL" id="JBAMMX010000014">
    <property type="protein sequence ID" value="KAK6928310.1"/>
    <property type="molecule type" value="Genomic_DNA"/>
</dbReference>
<accession>A0AAN8V6A3</accession>
<sequence length="196" mass="21808">MNFAGPLNVSICYVPSLAASLSPYQQQYQRRNPEEIANCTQLMRLYLSGNQLSGKLPESLARLNNLKGIGISDNSLPLSCQIWPDYLSGDFNVSFNDFSGSIPRNCDEFNSFMGNLCLCGPPLPNKCPKNYSTDDILMYSGYLILGLAFLLFVIVRIMKQKREEKEKIERVNKVAAVDISDNKLSPSSAEYKSGVS</sequence>
<dbReference type="Proteomes" id="UP001370490">
    <property type="component" value="Unassembled WGS sequence"/>
</dbReference>
<dbReference type="InterPro" id="IPR032675">
    <property type="entry name" value="LRR_dom_sf"/>
</dbReference>
<keyword evidence="1" id="KW-1133">Transmembrane helix</keyword>
<dbReference type="Pfam" id="PF00560">
    <property type="entry name" value="LRR_1"/>
    <property type="match status" value="1"/>
</dbReference>
<evidence type="ECO:0000256" key="1">
    <source>
        <dbReference type="SAM" id="Phobius"/>
    </source>
</evidence>
<evidence type="ECO:0000313" key="3">
    <source>
        <dbReference type="Proteomes" id="UP001370490"/>
    </source>
</evidence>
<organism evidence="2 3">
    <name type="scientific">Dillenia turbinata</name>
    <dbReference type="NCBI Taxonomy" id="194707"/>
    <lineage>
        <taxon>Eukaryota</taxon>
        <taxon>Viridiplantae</taxon>
        <taxon>Streptophyta</taxon>
        <taxon>Embryophyta</taxon>
        <taxon>Tracheophyta</taxon>
        <taxon>Spermatophyta</taxon>
        <taxon>Magnoliopsida</taxon>
        <taxon>eudicotyledons</taxon>
        <taxon>Gunneridae</taxon>
        <taxon>Pentapetalae</taxon>
        <taxon>Dilleniales</taxon>
        <taxon>Dilleniaceae</taxon>
        <taxon>Dillenia</taxon>
    </lineage>
</organism>
<dbReference type="PANTHER" id="PTHR48007">
    <property type="entry name" value="LEUCINE-RICH REPEAT RECEPTOR-LIKE PROTEIN KINASE PXC1"/>
    <property type="match status" value="1"/>
</dbReference>
<name>A0AAN8V6A3_9MAGN</name>
<proteinExistence type="predicted"/>
<feature type="transmembrane region" description="Helical" evidence="1">
    <location>
        <begin position="136"/>
        <end position="158"/>
    </location>
</feature>
<reference evidence="2 3" key="1">
    <citation type="submission" date="2023-12" db="EMBL/GenBank/DDBJ databases">
        <title>A high-quality genome assembly for Dillenia turbinata (Dilleniales).</title>
        <authorList>
            <person name="Chanderbali A."/>
        </authorList>
    </citation>
    <scope>NUCLEOTIDE SEQUENCE [LARGE SCALE GENOMIC DNA]</scope>
    <source>
        <strain evidence="2">LSX21</strain>
        <tissue evidence="2">Leaf</tissue>
    </source>
</reference>
<dbReference type="AlphaFoldDB" id="A0AAN8V6A3"/>
<evidence type="ECO:0000313" key="2">
    <source>
        <dbReference type="EMBL" id="KAK6928310.1"/>
    </source>
</evidence>
<keyword evidence="1" id="KW-0812">Transmembrane</keyword>
<keyword evidence="3" id="KW-1185">Reference proteome</keyword>
<dbReference type="Gene3D" id="3.80.10.10">
    <property type="entry name" value="Ribonuclease Inhibitor"/>
    <property type="match status" value="1"/>
</dbReference>
<dbReference type="InterPro" id="IPR046959">
    <property type="entry name" value="PRK1-6/SRF4-like"/>
</dbReference>
<dbReference type="SUPFAM" id="SSF52058">
    <property type="entry name" value="L domain-like"/>
    <property type="match status" value="1"/>
</dbReference>